<feature type="region of interest" description="Disordered" evidence="1">
    <location>
        <begin position="28"/>
        <end position="70"/>
    </location>
</feature>
<keyword evidence="3" id="KW-1185">Reference proteome</keyword>
<sequence length="70" mass="7599">MIAKRFGQALFLDCGLRGEGYRLVAAGAQSERGEGTGPGRCHRGYRSPPDKAQGSRCESALRPPRERLVP</sequence>
<gene>
    <name evidence="2" type="ORF">IPOD504_LOCUS17022</name>
</gene>
<evidence type="ECO:0000313" key="3">
    <source>
        <dbReference type="Proteomes" id="UP000837857"/>
    </source>
</evidence>
<dbReference type="EMBL" id="OW152821">
    <property type="protein sequence ID" value="CAH2075848.1"/>
    <property type="molecule type" value="Genomic_DNA"/>
</dbReference>
<dbReference type="Proteomes" id="UP000837857">
    <property type="component" value="Chromosome 9"/>
</dbReference>
<evidence type="ECO:0000256" key="1">
    <source>
        <dbReference type="SAM" id="MobiDB-lite"/>
    </source>
</evidence>
<accession>A0ABN8J6H9</accession>
<name>A0ABN8J6H9_9NEOP</name>
<feature type="non-terminal residue" evidence="2">
    <location>
        <position position="70"/>
    </location>
</feature>
<protein>
    <submittedName>
        <fullName evidence="2">Uncharacterized protein</fullName>
    </submittedName>
</protein>
<organism evidence="2 3">
    <name type="scientific">Iphiclides podalirius</name>
    <name type="common">scarce swallowtail</name>
    <dbReference type="NCBI Taxonomy" id="110791"/>
    <lineage>
        <taxon>Eukaryota</taxon>
        <taxon>Metazoa</taxon>
        <taxon>Ecdysozoa</taxon>
        <taxon>Arthropoda</taxon>
        <taxon>Hexapoda</taxon>
        <taxon>Insecta</taxon>
        <taxon>Pterygota</taxon>
        <taxon>Neoptera</taxon>
        <taxon>Endopterygota</taxon>
        <taxon>Lepidoptera</taxon>
        <taxon>Glossata</taxon>
        <taxon>Ditrysia</taxon>
        <taxon>Papilionoidea</taxon>
        <taxon>Papilionidae</taxon>
        <taxon>Papilioninae</taxon>
        <taxon>Iphiclides</taxon>
    </lineage>
</organism>
<reference evidence="2" key="1">
    <citation type="submission" date="2022-03" db="EMBL/GenBank/DDBJ databases">
        <authorList>
            <person name="Martin H S."/>
        </authorList>
    </citation>
    <scope>NUCLEOTIDE SEQUENCE</scope>
</reference>
<proteinExistence type="predicted"/>
<evidence type="ECO:0000313" key="2">
    <source>
        <dbReference type="EMBL" id="CAH2075848.1"/>
    </source>
</evidence>